<dbReference type="RefSeq" id="WP_124972090.1">
    <property type="nucleotide sequence ID" value="NZ_RQVS01000007.1"/>
</dbReference>
<dbReference type="Proteomes" id="UP000274391">
    <property type="component" value="Unassembled WGS sequence"/>
</dbReference>
<dbReference type="EMBL" id="RQVS01000007">
    <property type="protein sequence ID" value="RRJ86844.1"/>
    <property type="molecule type" value="Genomic_DNA"/>
</dbReference>
<evidence type="ECO:0000313" key="3">
    <source>
        <dbReference type="Proteomes" id="UP000274391"/>
    </source>
</evidence>
<sequence>MAELNSDYPVGFPSGRTIGPARVVDHDDRADTPPRSASLFLPPNATPIGWILLLLIALGALAYGLSEIITSYSAQLRDFERLGDGFWRAISVPGAIAVAGLVVAAICIRKLTLQPERRAAYLVLQRGNLGEPRHGTVTGFNIDYGENGAARYQLGVDVDGGTPQVFGAALGGSAHRSGRSAEVWRPGVGVATHAAHHDCATRTAIKAARLVKLS</sequence>
<organism evidence="2 3">
    <name type="scientific">Gulosibacter macacae</name>
    <dbReference type="NCBI Taxonomy" id="2488791"/>
    <lineage>
        <taxon>Bacteria</taxon>
        <taxon>Bacillati</taxon>
        <taxon>Actinomycetota</taxon>
        <taxon>Actinomycetes</taxon>
        <taxon>Micrococcales</taxon>
        <taxon>Microbacteriaceae</taxon>
        <taxon>Gulosibacter</taxon>
    </lineage>
</organism>
<name>A0A3P3VWM7_9MICO</name>
<comment type="caution">
    <text evidence="2">The sequence shown here is derived from an EMBL/GenBank/DDBJ whole genome shotgun (WGS) entry which is preliminary data.</text>
</comment>
<reference evidence="2 3" key="1">
    <citation type="submission" date="2018-11" db="EMBL/GenBank/DDBJ databases">
        <title>YIM 102482-1 draft genome.</title>
        <authorList>
            <person name="Li G."/>
            <person name="Jiang Y."/>
        </authorList>
    </citation>
    <scope>NUCLEOTIDE SEQUENCE [LARGE SCALE GENOMIC DNA]</scope>
    <source>
        <strain evidence="2 3">YIM 102482-1</strain>
    </source>
</reference>
<feature type="transmembrane region" description="Helical" evidence="1">
    <location>
        <begin position="86"/>
        <end position="108"/>
    </location>
</feature>
<evidence type="ECO:0000313" key="2">
    <source>
        <dbReference type="EMBL" id="RRJ86844.1"/>
    </source>
</evidence>
<keyword evidence="1" id="KW-0472">Membrane</keyword>
<evidence type="ECO:0000256" key="1">
    <source>
        <dbReference type="SAM" id="Phobius"/>
    </source>
</evidence>
<feature type="transmembrane region" description="Helical" evidence="1">
    <location>
        <begin position="48"/>
        <end position="66"/>
    </location>
</feature>
<dbReference type="AlphaFoldDB" id="A0A3P3VWM7"/>
<keyword evidence="3" id="KW-1185">Reference proteome</keyword>
<keyword evidence="1" id="KW-0812">Transmembrane</keyword>
<keyword evidence="1" id="KW-1133">Transmembrane helix</keyword>
<proteinExistence type="predicted"/>
<gene>
    <name evidence="2" type="ORF">EG850_07435</name>
</gene>
<accession>A0A3P3VWM7</accession>
<protein>
    <submittedName>
        <fullName evidence="2">Uncharacterized protein</fullName>
    </submittedName>
</protein>